<dbReference type="InterPro" id="IPR036412">
    <property type="entry name" value="HAD-like_sf"/>
</dbReference>
<dbReference type="Pfam" id="PF13242">
    <property type="entry name" value="Hydrolase_like"/>
    <property type="match status" value="1"/>
</dbReference>
<keyword evidence="3" id="KW-1185">Reference proteome</keyword>
<proteinExistence type="predicted"/>
<feature type="region of interest" description="Disordered" evidence="1">
    <location>
        <begin position="319"/>
        <end position="339"/>
    </location>
</feature>
<gene>
    <name evidence="2" type="ORF">CLV47_113115</name>
</gene>
<dbReference type="GO" id="GO:0016791">
    <property type="term" value="F:phosphatase activity"/>
    <property type="evidence" value="ECO:0007669"/>
    <property type="project" value="TreeGrafter"/>
</dbReference>
<organism evidence="2 3">
    <name type="scientific">Antricoccus suffuscus</name>
    <dbReference type="NCBI Taxonomy" id="1629062"/>
    <lineage>
        <taxon>Bacteria</taxon>
        <taxon>Bacillati</taxon>
        <taxon>Actinomycetota</taxon>
        <taxon>Actinomycetes</taxon>
        <taxon>Geodermatophilales</taxon>
        <taxon>Antricoccaceae</taxon>
        <taxon>Antricoccus</taxon>
    </lineage>
</organism>
<comment type="caution">
    <text evidence="2">The sequence shown here is derived from an EMBL/GenBank/DDBJ whole genome shotgun (WGS) entry which is preliminary data.</text>
</comment>
<dbReference type="Gene3D" id="3.40.50.1000">
    <property type="entry name" value="HAD superfamily/HAD-like"/>
    <property type="match status" value="2"/>
</dbReference>
<sequence>MDADENALARQYDVALFDLDGVIYSGDEPVGHAAASLEAALEAGMRAAYVTNNASRTPAEVVEKLAAVGVQAKAEEIITSAQVAAEILRDRLEPGALVLIVGDRGLRDAVAAVGLRITDKAADKPAAVVQGFSRKIGWAQLSEATVAARAGALWIATNLDSTIPSARGILPGNGAMIDVVATALGRRPDAVAGKPDRTMQTASVKRTQAHRPLVIGDRLDTDIEGANRSDCDSLLVMTGVTTPAGLLEATEELRPTYIGADLRDLLKPGRGVPRSNADGWTIGCWQASSDGQIRQTAAKSGDQDPLDYLRIACAISWSGGQPQPADDAASAESRSLSLN</sequence>
<dbReference type="InterPro" id="IPR023214">
    <property type="entry name" value="HAD_sf"/>
</dbReference>
<dbReference type="RefSeq" id="WP_106349872.1">
    <property type="nucleotide sequence ID" value="NZ_PVUE01000013.1"/>
</dbReference>
<dbReference type="GO" id="GO:0005737">
    <property type="term" value="C:cytoplasm"/>
    <property type="evidence" value="ECO:0007669"/>
    <property type="project" value="TreeGrafter"/>
</dbReference>
<evidence type="ECO:0000313" key="2">
    <source>
        <dbReference type="EMBL" id="PRZ40949.1"/>
    </source>
</evidence>
<dbReference type="OrthoDB" id="3400930at2"/>
<reference evidence="2 3" key="1">
    <citation type="submission" date="2018-03" db="EMBL/GenBank/DDBJ databases">
        <title>Genomic Encyclopedia of Archaeal and Bacterial Type Strains, Phase II (KMG-II): from individual species to whole genera.</title>
        <authorList>
            <person name="Goeker M."/>
        </authorList>
    </citation>
    <scope>NUCLEOTIDE SEQUENCE [LARGE SCALE GENOMIC DNA]</scope>
    <source>
        <strain evidence="2 3">DSM 100065</strain>
    </source>
</reference>
<evidence type="ECO:0000256" key="1">
    <source>
        <dbReference type="SAM" id="MobiDB-lite"/>
    </source>
</evidence>
<dbReference type="Proteomes" id="UP000237752">
    <property type="component" value="Unassembled WGS sequence"/>
</dbReference>
<dbReference type="PANTHER" id="PTHR19288">
    <property type="entry name" value="4-NITROPHENYLPHOSPHATASE-RELATED"/>
    <property type="match status" value="1"/>
</dbReference>
<name>A0A2T0ZX64_9ACTN</name>
<dbReference type="NCBIfam" id="TIGR01460">
    <property type="entry name" value="HAD-SF-IIA"/>
    <property type="match status" value="1"/>
</dbReference>
<accession>A0A2T0ZX64</accession>
<dbReference type="EMBL" id="PVUE01000013">
    <property type="protein sequence ID" value="PRZ40949.1"/>
    <property type="molecule type" value="Genomic_DNA"/>
</dbReference>
<dbReference type="SUPFAM" id="SSF56784">
    <property type="entry name" value="HAD-like"/>
    <property type="match status" value="1"/>
</dbReference>
<dbReference type="AlphaFoldDB" id="A0A2T0ZX64"/>
<evidence type="ECO:0000313" key="3">
    <source>
        <dbReference type="Proteomes" id="UP000237752"/>
    </source>
</evidence>
<dbReference type="Pfam" id="PF13344">
    <property type="entry name" value="Hydrolase_6"/>
    <property type="match status" value="1"/>
</dbReference>
<protein>
    <submittedName>
        <fullName evidence="2">HAD superfamily hydrolase (TIGR01450 family)</fullName>
    </submittedName>
</protein>
<dbReference type="PANTHER" id="PTHR19288:SF95">
    <property type="entry name" value="D-GLYCEROL 3-PHOSPHATE PHOSPHATASE"/>
    <property type="match status" value="1"/>
</dbReference>
<dbReference type="InterPro" id="IPR006357">
    <property type="entry name" value="HAD-SF_hydro_IIA"/>
</dbReference>
<keyword evidence="2" id="KW-0378">Hydrolase</keyword>